<dbReference type="RefSeq" id="WP_029282527.1">
    <property type="nucleotide sequence ID" value="NZ_CANLZQ010000008.1"/>
</dbReference>
<name>A0A084H1Q2_METID</name>
<dbReference type="AlphaFoldDB" id="A0A084H1Q2"/>
<evidence type="ECO:0000313" key="2">
    <source>
        <dbReference type="Proteomes" id="UP000028549"/>
    </source>
</evidence>
<dbReference type="OrthoDB" id="2680078at2"/>
<proteinExistence type="predicted"/>
<dbReference type="Proteomes" id="UP000028549">
    <property type="component" value="Unassembled WGS sequence"/>
</dbReference>
<gene>
    <name evidence="1" type="ORF">GS18_0200520</name>
</gene>
<accession>A0A084H1Q2</accession>
<comment type="caution">
    <text evidence="1">The sequence shown here is derived from an EMBL/GenBank/DDBJ whole genome shotgun (WGS) entry which is preliminary data.</text>
</comment>
<evidence type="ECO:0000313" key="1">
    <source>
        <dbReference type="EMBL" id="KEZ53514.1"/>
    </source>
</evidence>
<organism evidence="1 2">
    <name type="scientific">Metabacillus indicus</name>
    <name type="common">Bacillus indicus</name>
    <dbReference type="NCBI Taxonomy" id="246786"/>
    <lineage>
        <taxon>Bacteria</taxon>
        <taxon>Bacillati</taxon>
        <taxon>Bacillota</taxon>
        <taxon>Bacilli</taxon>
        <taxon>Bacillales</taxon>
        <taxon>Bacillaceae</taxon>
        <taxon>Metabacillus</taxon>
    </lineage>
</organism>
<dbReference type="EMBL" id="JNVC02000001">
    <property type="protein sequence ID" value="KEZ53514.1"/>
    <property type="molecule type" value="Genomic_DNA"/>
</dbReference>
<keyword evidence="2" id="KW-1185">Reference proteome</keyword>
<sequence>MSHSRKEKEKVCIKTRKVYDWVTRPVDLPLISVNDCDLDNLFDCDGKTDDICKFLKKKGRSKDVTVNCFLSDKDGNRIDTGDDSKSFLCMEISPYDKRTDVTVNLPNGDEVTLQKVKVLVKGFVTVELLDANDDVICESKAIPFATAQTFILCAPEGTELECHVNYFECDATLVCTDVFSQLDVSITFCLDVQMEADVKLEVEAKICKPREELTEAINVCDMKDKFPPQCPDIFPVH</sequence>
<reference evidence="1 2" key="1">
    <citation type="journal article" date="2005" name="Int. J. Syst. Evol. Microbiol.">
        <title>Bacillus cibi sp. nov., isolated from jeotgal, a traditional Korean fermented seafood.</title>
        <authorList>
            <person name="Yoon J.H."/>
            <person name="Lee C.H."/>
            <person name="Oh T.K."/>
        </authorList>
    </citation>
    <scope>NUCLEOTIDE SEQUENCE [LARGE SCALE GENOMIC DNA]</scope>
    <source>
        <strain evidence="1 2">DSM 16189</strain>
    </source>
</reference>
<protein>
    <submittedName>
        <fullName evidence="1">Uncharacterized protein</fullName>
    </submittedName>
</protein>
<dbReference type="STRING" id="246786.GS18_0200520"/>